<feature type="domain" description="ABC3 transporter permease C-terminal" evidence="8">
    <location>
        <begin position="223"/>
        <end position="344"/>
    </location>
</feature>
<evidence type="ECO:0000256" key="1">
    <source>
        <dbReference type="ARBA" id="ARBA00004651"/>
    </source>
</evidence>
<dbReference type="EMBL" id="JAEKJZ010000006">
    <property type="protein sequence ID" value="MBN9673240.1"/>
    <property type="molecule type" value="Genomic_DNA"/>
</dbReference>
<dbReference type="InterPro" id="IPR003838">
    <property type="entry name" value="ABC3_permease_C"/>
</dbReference>
<organism evidence="9 10">
    <name type="scientific">Roseibium aggregatum</name>
    <dbReference type="NCBI Taxonomy" id="187304"/>
    <lineage>
        <taxon>Bacteria</taxon>
        <taxon>Pseudomonadati</taxon>
        <taxon>Pseudomonadota</taxon>
        <taxon>Alphaproteobacteria</taxon>
        <taxon>Hyphomicrobiales</taxon>
        <taxon>Stappiaceae</taxon>
        <taxon>Roseibium</taxon>
    </lineage>
</organism>
<dbReference type="GO" id="GO:0032153">
    <property type="term" value="C:cell division site"/>
    <property type="evidence" value="ECO:0007669"/>
    <property type="project" value="TreeGrafter"/>
</dbReference>
<dbReference type="GO" id="GO:0051301">
    <property type="term" value="P:cell division"/>
    <property type="evidence" value="ECO:0007669"/>
    <property type="project" value="InterPro"/>
</dbReference>
<evidence type="ECO:0000259" key="8">
    <source>
        <dbReference type="Pfam" id="PF02687"/>
    </source>
</evidence>
<name>A0A939EKB1_9HYPH</name>
<sequence length="354" mass="37115">MAETQDEKNQGGGKKPASGSDVKPPRRMIRPKRSGGPKKKPAAQPNQPDLGDAAKLRPAAAIVPPQSVAGRALTLVVAIMSFLACLTVGAVSVVWDAADAWQNDLVREITIQIRPNEGVDMLREIDKAVALAQEFPGIGSVRALSDAETKSLLEPWLGEGLELEGLPVPRLIQITVDDPELLNLDQLKSLVSQQVSGASVDDHSIWTSRLSAMAGAVVIGGVAIMVLVLGSMVLSVVFATQAAMAGNKDVVSVLHFVGAEDSFIAREFQRHFLMLGLKGGVSGGLAAILCFIVLDMLTRQSSGQAGTDQLSALFGPVSVSLPGYFGVFGVIFLVAILTALTSGLAVKAHLAKVD</sequence>
<evidence type="ECO:0000256" key="6">
    <source>
        <dbReference type="SAM" id="MobiDB-lite"/>
    </source>
</evidence>
<evidence type="ECO:0000256" key="7">
    <source>
        <dbReference type="SAM" id="Phobius"/>
    </source>
</evidence>
<gene>
    <name evidence="9" type="ORF">JF539_22975</name>
</gene>
<evidence type="ECO:0000256" key="3">
    <source>
        <dbReference type="ARBA" id="ARBA00022692"/>
    </source>
</evidence>
<keyword evidence="2" id="KW-1003">Cell membrane</keyword>
<feature type="transmembrane region" description="Helical" evidence="7">
    <location>
        <begin position="72"/>
        <end position="95"/>
    </location>
</feature>
<keyword evidence="3 7" id="KW-0812">Transmembrane</keyword>
<comment type="subcellular location">
    <subcellularLocation>
        <location evidence="1">Cell membrane</location>
        <topology evidence="1">Multi-pass membrane protein</topology>
    </subcellularLocation>
</comment>
<reference evidence="9" key="1">
    <citation type="submission" date="2020-12" db="EMBL/GenBank/DDBJ databases">
        <title>Oil enriched cultivation method for isolating marine PHA-producing bacteria.</title>
        <authorList>
            <person name="Zheng W."/>
            <person name="Yu S."/>
            <person name="Huang Y."/>
        </authorList>
    </citation>
    <scope>NUCLEOTIDE SEQUENCE</scope>
    <source>
        <strain evidence="9">SY-2-12</strain>
    </source>
</reference>
<keyword evidence="5 7" id="KW-0472">Membrane</keyword>
<evidence type="ECO:0000313" key="10">
    <source>
        <dbReference type="Proteomes" id="UP000664096"/>
    </source>
</evidence>
<dbReference type="PANTHER" id="PTHR47755:SF1">
    <property type="entry name" value="CELL DIVISION PROTEIN FTSX"/>
    <property type="match status" value="1"/>
</dbReference>
<proteinExistence type="predicted"/>
<feature type="transmembrane region" description="Helical" evidence="7">
    <location>
        <begin position="212"/>
        <end position="238"/>
    </location>
</feature>
<feature type="compositionally biased region" description="Basic residues" evidence="6">
    <location>
        <begin position="25"/>
        <end position="41"/>
    </location>
</feature>
<protein>
    <submittedName>
        <fullName evidence="9">ABC transporter permease</fullName>
    </submittedName>
</protein>
<feature type="region of interest" description="Disordered" evidence="6">
    <location>
        <begin position="1"/>
        <end position="52"/>
    </location>
</feature>
<evidence type="ECO:0000256" key="5">
    <source>
        <dbReference type="ARBA" id="ARBA00023136"/>
    </source>
</evidence>
<keyword evidence="4 7" id="KW-1133">Transmembrane helix</keyword>
<dbReference type="Pfam" id="PF02687">
    <property type="entry name" value="FtsX"/>
    <property type="match status" value="1"/>
</dbReference>
<dbReference type="Proteomes" id="UP000664096">
    <property type="component" value="Unassembled WGS sequence"/>
</dbReference>
<dbReference type="AlphaFoldDB" id="A0A939EKB1"/>
<feature type="transmembrane region" description="Helical" evidence="7">
    <location>
        <begin position="323"/>
        <end position="346"/>
    </location>
</feature>
<evidence type="ECO:0000313" key="9">
    <source>
        <dbReference type="EMBL" id="MBN9673240.1"/>
    </source>
</evidence>
<evidence type="ECO:0000256" key="4">
    <source>
        <dbReference type="ARBA" id="ARBA00022989"/>
    </source>
</evidence>
<dbReference type="PANTHER" id="PTHR47755">
    <property type="entry name" value="CELL DIVISION PROTEIN FTSX"/>
    <property type="match status" value="1"/>
</dbReference>
<accession>A0A939EKB1</accession>
<dbReference type="InterPro" id="IPR004513">
    <property type="entry name" value="FtsX"/>
</dbReference>
<comment type="caution">
    <text evidence="9">The sequence shown here is derived from an EMBL/GenBank/DDBJ whole genome shotgun (WGS) entry which is preliminary data.</text>
</comment>
<dbReference type="GO" id="GO:0016020">
    <property type="term" value="C:membrane"/>
    <property type="evidence" value="ECO:0007669"/>
    <property type="project" value="InterPro"/>
</dbReference>
<dbReference type="RefSeq" id="WP_207143088.1">
    <property type="nucleotide sequence ID" value="NZ_JAEKJZ010000006.1"/>
</dbReference>
<evidence type="ECO:0000256" key="2">
    <source>
        <dbReference type="ARBA" id="ARBA00022475"/>
    </source>
</evidence>
<feature type="transmembrane region" description="Helical" evidence="7">
    <location>
        <begin position="272"/>
        <end position="294"/>
    </location>
</feature>